<dbReference type="PANTHER" id="PTHR48287:SF1">
    <property type="entry name" value="ARM REPEAT SUPERFAMILY PROTEIN"/>
    <property type="match status" value="1"/>
</dbReference>
<feature type="non-terminal residue" evidence="2">
    <location>
        <position position="412"/>
    </location>
</feature>
<keyword evidence="3" id="KW-1185">Reference proteome</keyword>
<name>A0A0T6AWV4_9SCAR</name>
<evidence type="ECO:0000313" key="3">
    <source>
        <dbReference type="Proteomes" id="UP000051574"/>
    </source>
</evidence>
<dbReference type="OrthoDB" id="2192888at2759"/>
<protein>
    <recommendedName>
        <fullName evidence="1">RRP12 N-terminal HEAT domain-containing protein</fullName>
    </recommendedName>
</protein>
<proteinExistence type="predicted"/>
<dbReference type="EMBL" id="LJIG01022643">
    <property type="protein sequence ID" value="KRT79476.1"/>
    <property type="molecule type" value="Genomic_DNA"/>
</dbReference>
<dbReference type="InterPro" id="IPR016024">
    <property type="entry name" value="ARM-type_fold"/>
</dbReference>
<dbReference type="InterPro" id="IPR057860">
    <property type="entry name" value="HEAT_RRP12_N"/>
</dbReference>
<sequence length="412" mass="45149">MEEDTISTVSSYQTIQTFASEWTDCSNMSYSRFLKVFRSDSALHKEMLAILAAITEVIKENNGTESPGEYFCSLITTLEQILSSENENEVQVTAVCSLLNMGIKSVPEGIIKSTFNEISTKLLQILKQYSESNNNVLVKSVFGILTVCLRTQDLGVWSNTNTQHIFSAILNPFSLHTKPKWRKSAQLSIASILKAECFQDNEKFNPAAGIVATFVEQTLDACMGGNPNTVTITSVQAGQTTILHTLGLLKETIGCFPKSHIKKCCETILRLLTLNYPLVSSCGLQVLHSLFSSQKAVMPAKLNGQLISALYDYQPSPNDVQPTLAWLAVMQQAHIHLADVDAAMCCGVLPKIFTTITNLWLSEKVEIISAATYTLDALLRDAAGPICETIESVEQNKSKIAKCFNSIEAGLG</sequence>
<dbReference type="InterPro" id="IPR052087">
    <property type="entry name" value="RRP12"/>
</dbReference>
<dbReference type="PANTHER" id="PTHR48287">
    <property type="entry name" value="ARM REPEAT SUPERFAMILY PROTEIN"/>
    <property type="match status" value="1"/>
</dbReference>
<dbReference type="Proteomes" id="UP000051574">
    <property type="component" value="Unassembled WGS sequence"/>
</dbReference>
<dbReference type="Pfam" id="PF25772">
    <property type="entry name" value="HEAT_RRP12_N"/>
    <property type="match status" value="1"/>
</dbReference>
<evidence type="ECO:0000259" key="1">
    <source>
        <dbReference type="Pfam" id="PF25772"/>
    </source>
</evidence>
<reference evidence="2 3" key="1">
    <citation type="submission" date="2015-09" db="EMBL/GenBank/DDBJ databases">
        <title>Draft genome of the scarab beetle Oryctes borbonicus.</title>
        <authorList>
            <person name="Meyer J.M."/>
            <person name="Markov G.V."/>
            <person name="Baskaran P."/>
            <person name="Herrmann M."/>
            <person name="Sommer R.J."/>
            <person name="Roedelsperger C."/>
        </authorList>
    </citation>
    <scope>NUCLEOTIDE SEQUENCE [LARGE SCALE GENOMIC DNA]</scope>
    <source>
        <strain evidence="2">OB123</strain>
        <tissue evidence="2">Whole animal</tissue>
    </source>
</reference>
<comment type="caution">
    <text evidence="2">The sequence shown here is derived from an EMBL/GenBank/DDBJ whole genome shotgun (WGS) entry which is preliminary data.</text>
</comment>
<feature type="domain" description="RRP12 N-terminal HEAT" evidence="1">
    <location>
        <begin position="38"/>
        <end position="296"/>
    </location>
</feature>
<accession>A0A0T6AWV4</accession>
<dbReference type="SUPFAM" id="SSF48371">
    <property type="entry name" value="ARM repeat"/>
    <property type="match status" value="1"/>
</dbReference>
<evidence type="ECO:0000313" key="2">
    <source>
        <dbReference type="EMBL" id="KRT79476.1"/>
    </source>
</evidence>
<organism evidence="2 3">
    <name type="scientific">Oryctes borbonicus</name>
    <dbReference type="NCBI Taxonomy" id="1629725"/>
    <lineage>
        <taxon>Eukaryota</taxon>
        <taxon>Metazoa</taxon>
        <taxon>Ecdysozoa</taxon>
        <taxon>Arthropoda</taxon>
        <taxon>Hexapoda</taxon>
        <taxon>Insecta</taxon>
        <taxon>Pterygota</taxon>
        <taxon>Neoptera</taxon>
        <taxon>Endopterygota</taxon>
        <taxon>Coleoptera</taxon>
        <taxon>Polyphaga</taxon>
        <taxon>Scarabaeiformia</taxon>
        <taxon>Scarabaeidae</taxon>
        <taxon>Dynastinae</taxon>
        <taxon>Oryctes</taxon>
    </lineage>
</organism>
<dbReference type="AlphaFoldDB" id="A0A0T6AWV4"/>
<gene>
    <name evidence="2" type="ORF">AMK59_7164</name>
</gene>